<dbReference type="SUPFAM" id="SSF55874">
    <property type="entry name" value="ATPase domain of HSP90 chaperone/DNA topoisomerase II/histidine kinase"/>
    <property type="match status" value="1"/>
</dbReference>
<dbReference type="SMART" id="SM00342">
    <property type="entry name" value="HTH_ARAC"/>
    <property type="match status" value="1"/>
</dbReference>
<dbReference type="EMBL" id="JACRTF010000001">
    <property type="protein sequence ID" value="MBC8592719.1"/>
    <property type="molecule type" value="Genomic_DNA"/>
</dbReference>
<dbReference type="GO" id="GO:0043565">
    <property type="term" value="F:sequence-specific DNA binding"/>
    <property type="evidence" value="ECO:0007669"/>
    <property type="project" value="InterPro"/>
</dbReference>
<dbReference type="PANTHER" id="PTHR43547">
    <property type="entry name" value="TWO-COMPONENT HISTIDINE KINASE"/>
    <property type="match status" value="1"/>
</dbReference>
<dbReference type="Proteomes" id="UP000651085">
    <property type="component" value="Unassembled WGS sequence"/>
</dbReference>
<feature type="domain" description="Response regulatory" evidence="7">
    <location>
        <begin position="310"/>
        <end position="425"/>
    </location>
</feature>
<dbReference type="SUPFAM" id="SSF46689">
    <property type="entry name" value="Homeodomain-like"/>
    <property type="match status" value="1"/>
</dbReference>
<comment type="caution">
    <text evidence="4">Lacks conserved residue(s) required for the propagation of feature annotation.</text>
</comment>
<dbReference type="GO" id="GO:0003700">
    <property type="term" value="F:DNA-binding transcription factor activity"/>
    <property type="evidence" value="ECO:0007669"/>
    <property type="project" value="InterPro"/>
</dbReference>
<keyword evidence="5" id="KW-0472">Membrane</keyword>
<organism evidence="8 9">
    <name type="scientific">Jilunia laotingensis</name>
    <dbReference type="NCBI Taxonomy" id="2763675"/>
    <lineage>
        <taxon>Bacteria</taxon>
        <taxon>Pseudomonadati</taxon>
        <taxon>Bacteroidota</taxon>
        <taxon>Bacteroidia</taxon>
        <taxon>Bacteroidales</taxon>
        <taxon>Bacteroidaceae</taxon>
        <taxon>Jilunia</taxon>
    </lineage>
</organism>
<feature type="transmembrane region" description="Helical" evidence="5">
    <location>
        <begin position="26"/>
        <end position="45"/>
    </location>
</feature>
<evidence type="ECO:0000256" key="1">
    <source>
        <dbReference type="ARBA" id="ARBA00022553"/>
    </source>
</evidence>
<feature type="domain" description="HTH araC/xylS-type" evidence="6">
    <location>
        <begin position="462"/>
        <end position="561"/>
    </location>
</feature>
<dbReference type="Gene3D" id="1.10.10.60">
    <property type="entry name" value="Homeodomain-like"/>
    <property type="match status" value="1"/>
</dbReference>
<dbReference type="Gene3D" id="3.40.50.2300">
    <property type="match status" value="1"/>
</dbReference>
<evidence type="ECO:0000313" key="9">
    <source>
        <dbReference type="Proteomes" id="UP000651085"/>
    </source>
</evidence>
<name>A0A926F6F3_9BACT</name>
<proteinExistence type="predicted"/>
<dbReference type="SMART" id="SM00448">
    <property type="entry name" value="REC"/>
    <property type="match status" value="1"/>
</dbReference>
<keyword evidence="2" id="KW-0805">Transcription regulation</keyword>
<dbReference type="InterPro" id="IPR001789">
    <property type="entry name" value="Sig_transdc_resp-reg_receiver"/>
</dbReference>
<dbReference type="Pfam" id="PF12833">
    <property type="entry name" value="HTH_18"/>
    <property type="match status" value="1"/>
</dbReference>
<dbReference type="InterPro" id="IPR009057">
    <property type="entry name" value="Homeodomain-like_sf"/>
</dbReference>
<dbReference type="PROSITE" id="PS01124">
    <property type="entry name" value="HTH_ARAC_FAMILY_2"/>
    <property type="match status" value="1"/>
</dbReference>
<dbReference type="PROSITE" id="PS50110">
    <property type="entry name" value="RESPONSE_REGULATORY"/>
    <property type="match status" value="1"/>
</dbReference>
<keyword evidence="5" id="KW-0812">Transmembrane</keyword>
<dbReference type="Pfam" id="PF00072">
    <property type="entry name" value="Response_reg"/>
    <property type="match status" value="1"/>
</dbReference>
<keyword evidence="1" id="KW-0597">Phosphoprotein</keyword>
<gene>
    <name evidence="8" type="ORF">H8744_05535</name>
</gene>
<evidence type="ECO:0000259" key="6">
    <source>
        <dbReference type="PROSITE" id="PS01124"/>
    </source>
</evidence>
<dbReference type="InterPro" id="IPR018060">
    <property type="entry name" value="HTH_AraC"/>
</dbReference>
<dbReference type="InterPro" id="IPR011006">
    <property type="entry name" value="CheY-like_superfamily"/>
</dbReference>
<evidence type="ECO:0000259" key="7">
    <source>
        <dbReference type="PROSITE" id="PS50110"/>
    </source>
</evidence>
<comment type="caution">
    <text evidence="8">The sequence shown here is derived from an EMBL/GenBank/DDBJ whole genome shotgun (WGS) entry which is preliminary data.</text>
</comment>
<protein>
    <submittedName>
        <fullName evidence="8">Helix-turn-helix domain-containing protein</fullName>
    </submittedName>
</protein>
<evidence type="ECO:0000256" key="2">
    <source>
        <dbReference type="ARBA" id="ARBA00023015"/>
    </source>
</evidence>
<keyword evidence="3" id="KW-0804">Transcription</keyword>
<sequence>MKNLITTLFLVFVIIVTNTTNQLYSILLLTAGIILIFWLLFNLLVMRKEINLLKEQNQYVMDSFHDILTPVTLVHTFLKTACDSNFSENIRKELFMSVRNMNSLNDHLTRLMILKKQLTCSSKMELTEYELGAFLRSRVLAMREFAASRHITLEIKSDFSYASVRVDQSKIIPVIDKFIKNAITCRETGMGIVLSISINENTWSIKISDSGDHKLMSCYRCKKHQLMKHAVELEHCFVGSLLCHKLIGLCNGKILVDRENHTVSLQFPVINPSTEPSEHSVIRITKTPAEHNIDNLFRKTSQRRISDKPEVVLLDSNDDFRCYLEAHLSDEYIIKSFVNGAVAFAYIKEEYPDLVVSNTVLEGMSGEELSSRLKTSRETSVIPIILYGSSVDTDNRYKRQASLADSYLLTPFHIEDLKIEMSVLISNSRLLRKSFLQSIFGEKFINIPDADNGNSANHVFINQVKEFILENIDNEDFLIKHIAEKFNVSRTSFFNKWKSLTGESPKCIIHRIRMEKARELLESGKYAVSVIPEMIGLRSEKNFRKEYKKYFKMTPCESITKI</sequence>
<dbReference type="PANTHER" id="PTHR43547:SF2">
    <property type="entry name" value="HYBRID SIGNAL TRANSDUCTION HISTIDINE KINASE C"/>
    <property type="match status" value="1"/>
</dbReference>
<evidence type="ECO:0000256" key="3">
    <source>
        <dbReference type="ARBA" id="ARBA00023163"/>
    </source>
</evidence>
<dbReference type="AlphaFoldDB" id="A0A926F6F3"/>
<dbReference type="CDD" id="cd00156">
    <property type="entry name" value="REC"/>
    <property type="match status" value="1"/>
</dbReference>
<keyword evidence="5" id="KW-1133">Transmembrane helix</keyword>
<evidence type="ECO:0000313" key="8">
    <source>
        <dbReference type="EMBL" id="MBC8592719.1"/>
    </source>
</evidence>
<reference evidence="8" key="1">
    <citation type="submission" date="2020-08" db="EMBL/GenBank/DDBJ databases">
        <title>Genome public.</title>
        <authorList>
            <person name="Liu C."/>
            <person name="Sun Q."/>
        </authorList>
    </citation>
    <scope>NUCLEOTIDE SEQUENCE</scope>
    <source>
        <strain evidence="8">N12</strain>
    </source>
</reference>
<dbReference type="SUPFAM" id="SSF52172">
    <property type="entry name" value="CheY-like"/>
    <property type="match status" value="1"/>
</dbReference>
<dbReference type="InterPro" id="IPR036890">
    <property type="entry name" value="HATPase_C_sf"/>
</dbReference>
<dbReference type="GO" id="GO:0000155">
    <property type="term" value="F:phosphorelay sensor kinase activity"/>
    <property type="evidence" value="ECO:0007669"/>
    <property type="project" value="TreeGrafter"/>
</dbReference>
<dbReference type="Gene3D" id="3.30.565.10">
    <property type="entry name" value="Histidine kinase-like ATPase, C-terminal domain"/>
    <property type="match status" value="1"/>
</dbReference>
<accession>A0A926F6F3</accession>
<dbReference type="RefSeq" id="WP_305067344.1">
    <property type="nucleotide sequence ID" value="NZ_JACRTF010000001.1"/>
</dbReference>
<keyword evidence="9" id="KW-1185">Reference proteome</keyword>
<evidence type="ECO:0000256" key="4">
    <source>
        <dbReference type="PROSITE-ProRule" id="PRU00169"/>
    </source>
</evidence>
<evidence type="ECO:0000256" key="5">
    <source>
        <dbReference type="SAM" id="Phobius"/>
    </source>
</evidence>